<comment type="caution">
    <text evidence="1">The sequence shown here is derived from an EMBL/GenBank/DDBJ whole genome shotgun (WGS) entry which is preliminary data.</text>
</comment>
<organism evidence="1 2">
    <name type="scientific">Hypoxylon rubiginosum</name>
    <dbReference type="NCBI Taxonomy" id="110542"/>
    <lineage>
        <taxon>Eukaryota</taxon>
        <taxon>Fungi</taxon>
        <taxon>Dikarya</taxon>
        <taxon>Ascomycota</taxon>
        <taxon>Pezizomycotina</taxon>
        <taxon>Sordariomycetes</taxon>
        <taxon>Xylariomycetidae</taxon>
        <taxon>Xylariales</taxon>
        <taxon>Hypoxylaceae</taxon>
        <taxon>Hypoxylon</taxon>
    </lineage>
</organism>
<keyword evidence="2" id="KW-1185">Reference proteome</keyword>
<gene>
    <name evidence="1" type="ORF">F4820DRAFT_451208</name>
</gene>
<sequence length="255" mass="26912">MSVKSILVTGCSSGGIGAAIALNLAKSGHNVFATARSTPKIPQELSSLPNVTVTQLDVTSKTSVAEAANAVTESGRGLDVLVNNAGAGYGVPILDMDVESAQHFYDTNVWGPVRCVRAFSDLLIKSRGRIVNMSIVGAVINMPWIFVTIMAGIITSHFHENDIGAKLPEESRYAPIEDTIDGWTSGRSKPEGISADRFAAHIVDDIVGNGKGGLVWKVPNAGSVKIATTWFPSSLLDSSLTKDQGLDKLAANYSK</sequence>
<protein>
    <submittedName>
        <fullName evidence="1">NAD(P)-binding protein</fullName>
    </submittedName>
</protein>
<reference evidence="1 2" key="1">
    <citation type="journal article" date="2022" name="New Phytol.">
        <title>Ecological generalism drives hyperdiversity of secondary metabolite gene clusters in xylarialean endophytes.</title>
        <authorList>
            <person name="Franco M.E.E."/>
            <person name="Wisecaver J.H."/>
            <person name="Arnold A.E."/>
            <person name="Ju Y.M."/>
            <person name="Slot J.C."/>
            <person name="Ahrendt S."/>
            <person name="Moore L.P."/>
            <person name="Eastman K.E."/>
            <person name="Scott K."/>
            <person name="Konkel Z."/>
            <person name="Mondo S.J."/>
            <person name="Kuo A."/>
            <person name="Hayes R.D."/>
            <person name="Haridas S."/>
            <person name="Andreopoulos B."/>
            <person name="Riley R."/>
            <person name="LaButti K."/>
            <person name="Pangilinan J."/>
            <person name="Lipzen A."/>
            <person name="Amirebrahimi M."/>
            <person name="Yan J."/>
            <person name="Adam C."/>
            <person name="Keymanesh K."/>
            <person name="Ng V."/>
            <person name="Louie K."/>
            <person name="Northen T."/>
            <person name="Drula E."/>
            <person name="Henrissat B."/>
            <person name="Hsieh H.M."/>
            <person name="Youens-Clark K."/>
            <person name="Lutzoni F."/>
            <person name="Miadlikowska J."/>
            <person name="Eastwood D.C."/>
            <person name="Hamelin R.C."/>
            <person name="Grigoriev I.V."/>
            <person name="U'Ren J.M."/>
        </authorList>
    </citation>
    <scope>NUCLEOTIDE SEQUENCE [LARGE SCALE GENOMIC DNA]</scope>
    <source>
        <strain evidence="1 2">CBS 119005</strain>
    </source>
</reference>
<evidence type="ECO:0000313" key="1">
    <source>
        <dbReference type="EMBL" id="KAI4862217.1"/>
    </source>
</evidence>
<proteinExistence type="predicted"/>
<evidence type="ECO:0000313" key="2">
    <source>
        <dbReference type="Proteomes" id="UP001497700"/>
    </source>
</evidence>
<accession>A0ACB9YSK0</accession>
<name>A0ACB9YSK0_9PEZI</name>
<dbReference type="EMBL" id="MU393531">
    <property type="protein sequence ID" value="KAI4862217.1"/>
    <property type="molecule type" value="Genomic_DNA"/>
</dbReference>
<dbReference type="Proteomes" id="UP001497700">
    <property type="component" value="Unassembled WGS sequence"/>
</dbReference>